<dbReference type="Gene3D" id="2.20.70.10">
    <property type="match status" value="1"/>
</dbReference>
<dbReference type="EMBL" id="KQ964459">
    <property type="protein sequence ID" value="KXN72128.1"/>
    <property type="molecule type" value="Genomic_DNA"/>
</dbReference>
<dbReference type="SMART" id="SM00570">
    <property type="entry name" value="AWS"/>
    <property type="match status" value="1"/>
</dbReference>
<evidence type="ECO:0000256" key="3">
    <source>
        <dbReference type="ARBA" id="ARBA00012178"/>
    </source>
</evidence>
<dbReference type="Pfam" id="PF17907">
    <property type="entry name" value="AWS"/>
    <property type="match status" value="1"/>
</dbReference>
<keyword evidence="8" id="KW-0805">Transcription regulation</keyword>
<evidence type="ECO:0000259" key="15">
    <source>
        <dbReference type="PROSITE" id="PS51215"/>
    </source>
</evidence>
<evidence type="ECO:0000256" key="2">
    <source>
        <dbReference type="ARBA" id="ARBA00004286"/>
    </source>
</evidence>
<dbReference type="EC" id="2.1.1.359" evidence="3"/>
<dbReference type="GO" id="GO:0140955">
    <property type="term" value="F:histone H3K36 trimethyltransferase activity"/>
    <property type="evidence" value="ECO:0007669"/>
    <property type="project" value="UniProtKB-EC"/>
</dbReference>
<dbReference type="PANTHER" id="PTHR22884">
    <property type="entry name" value="SET DOMAIN PROTEINS"/>
    <property type="match status" value="1"/>
</dbReference>
<keyword evidence="9" id="KW-0804">Transcription</keyword>
<feature type="compositionally biased region" description="Polar residues" evidence="11">
    <location>
        <begin position="518"/>
        <end position="529"/>
    </location>
</feature>
<evidence type="ECO:0000256" key="5">
    <source>
        <dbReference type="ARBA" id="ARBA00022603"/>
    </source>
</evidence>
<feature type="region of interest" description="Disordered" evidence="11">
    <location>
        <begin position="498"/>
        <end position="592"/>
    </location>
</feature>
<dbReference type="InterPro" id="IPR046341">
    <property type="entry name" value="SET_dom_sf"/>
</dbReference>
<dbReference type="Gene3D" id="1.10.1740.100">
    <property type="entry name" value="Set2, Rpb1 interacting domain"/>
    <property type="match status" value="1"/>
</dbReference>
<dbReference type="InterPro" id="IPR016024">
    <property type="entry name" value="ARM-type_fold"/>
</dbReference>
<feature type="compositionally biased region" description="Low complexity" evidence="11">
    <location>
        <begin position="686"/>
        <end position="701"/>
    </location>
</feature>
<gene>
    <name evidence="16" type="ORF">CONCODRAFT_47936</name>
</gene>
<dbReference type="InterPro" id="IPR001214">
    <property type="entry name" value="SET_dom"/>
</dbReference>
<dbReference type="AlphaFoldDB" id="A0A137PAT3"/>
<evidence type="ECO:0000313" key="16">
    <source>
        <dbReference type="EMBL" id="KXN72128.1"/>
    </source>
</evidence>
<evidence type="ECO:0000259" key="12">
    <source>
        <dbReference type="PROSITE" id="PS50020"/>
    </source>
</evidence>
<keyword evidence="7" id="KW-0949">S-adenosyl-L-methionine</keyword>
<dbReference type="SUPFAM" id="SSF82199">
    <property type="entry name" value="SET domain"/>
    <property type="match status" value="1"/>
</dbReference>
<accession>A0A137PAT3</accession>
<dbReference type="OrthoDB" id="422362at2759"/>
<dbReference type="InterPro" id="IPR050777">
    <property type="entry name" value="SET2_Histone-Lys_MeTrsfase"/>
</dbReference>
<dbReference type="InterPro" id="IPR038190">
    <property type="entry name" value="SRI_sf"/>
</dbReference>
<feature type="domain" description="AWS" evidence="15">
    <location>
        <begin position="110"/>
        <end position="163"/>
    </location>
</feature>
<feature type="domain" description="WW" evidence="12">
    <location>
        <begin position="618"/>
        <end position="651"/>
    </location>
</feature>
<evidence type="ECO:0000256" key="8">
    <source>
        <dbReference type="ARBA" id="ARBA00023015"/>
    </source>
</evidence>
<proteinExistence type="predicted"/>
<evidence type="ECO:0000256" key="1">
    <source>
        <dbReference type="ARBA" id="ARBA00004123"/>
    </source>
</evidence>
<dbReference type="InterPro" id="IPR006560">
    <property type="entry name" value="AWS_dom"/>
</dbReference>
<dbReference type="PROSITE" id="PS50868">
    <property type="entry name" value="POST_SET"/>
    <property type="match status" value="1"/>
</dbReference>
<feature type="region of interest" description="Disordered" evidence="11">
    <location>
        <begin position="679"/>
        <end position="720"/>
    </location>
</feature>
<keyword evidence="5" id="KW-0489">Methyltransferase</keyword>
<dbReference type="Pfam" id="PF00856">
    <property type="entry name" value="SET"/>
    <property type="match status" value="1"/>
</dbReference>
<dbReference type="GO" id="GO:0032259">
    <property type="term" value="P:methylation"/>
    <property type="evidence" value="ECO:0007669"/>
    <property type="project" value="UniProtKB-KW"/>
</dbReference>
<dbReference type="InterPro" id="IPR001202">
    <property type="entry name" value="WW_dom"/>
</dbReference>
<dbReference type="SUPFAM" id="SSF51045">
    <property type="entry name" value="WW domain"/>
    <property type="match status" value="1"/>
</dbReference>
<keyword evidence="6" id="KW-0808">Transferase</keyword>
<dbReference type="GO" id="GO:0005634">
    <property type="term" value="C:nucleus"/>
    <property type="evidence" value="ECO:0007669"/>
    <property type="project" value="UniProtKB-SubCell"/>
</dbReference>
<dbReference type="SMART" id="SM00456">
    <property type="entry name" value="WW"/>
    <property type="match status" value="1"/>
</dbReference>
<evidence type="ECO:0000256" key="9">
    <source>
        <dbReference type="ARBA" id="ARBA00023163"/>
    </source>
</evidence>
<dbReference type="InterPro" id="IPR036020">
    <property type="entry name" value="WW_dom_sf"/>
</dbReference>
<evidence type="ECO:0000256" key="4">
    <source>
        <dbReference type="ARBA" id="ARBA00022454"/>
    </source>
</evidence>
<reference evidence="16 17" key="1">
    <citation type="journal article" date="2015" name="Genome Biol. Evol.">
        <title>Phylogenomic analyses indicate that early fungi evolved digesting cell walls of algal ancestors of land plants.</title>
        <authorList>
            <person name="Chang Y."/>
            <person name="Wang S."/>
            <person name="Sekimoto S."/>
            <person name="Aerts A.L."/>
            <person name="Choi C."/>
            <person name="Clum A."/>
            <person name="LaButti K.M."/>
            <person name="Lindquist E.A."/>
            <person name="Yee Ngan C."/>
            <person name="Ohm R.A."/>
            <person name="Salamov A.A."/>
            <person name="Grigoriev I.V."/>
            <person name="Spatafora J.W."/>
            <person name="Berbee M.L."/>
        </authorList>
    </citation>
    <scope>NUCLEOTIDE SEQUENCE [LARGE SCALE GENOMIC DNA]</scope>
    <source>
        <strain evidence="16 17">NRRL 28638</strain>
    </source>
</reference>
<dbReference type="Proteomes" id="UP000070444">
    <property type="component" value="Unassembled WGS sequence"/>
</dbReference>
<feature type="compositionally biased region" description="Low complexity" evidence="11">
    <location>
        <begin position="562"/>
        <end position="584"/>
    </location>
</feature>
<evidence type="ECO:0000256" key="6">
    <source>
        <dbReference type="ARBA" id="ARBA00022679"/>
    </source>
</evidence>
<dbReference type="InterPro" id="IPR003616">
    <property type="entry name" value="Post-SET_dom"/>
</dbReference>
<dbReference type="Pfam" id="PF08236">
    <property type="entry name" value="SRI"/>
    <property type="match status" value="1"/>
</dbReference>
<evidence type="ECO:0000256" key="11">
    <source>
        <dbReference type="SAM" id="MobiDB-lite"/>
    </source>
</evidence>
<dbReference type="STRING" id="796925.A0A137PAT3"/>
<dbReference type="OMA" id="RYLYSEM"/>
<evidence type="ECO:0000256" key="10">
    <source>
        <dbReference type="ARBA" id="ARBA00023242"/>
    </source>
</evidence>
<organism evidence="16 17">
    <name type="scientific">Conidiobolus coronatus (strain ATCC 28846 / CBS 209.66 / NRRL 28638)</name>
    <name type="common">Delacroixia coronata</name>
    <dbReference type="NCBI Taxonomy" id="796925"/>
    <lineage>
        <taxon>Eukaryota</taxon>
        <taxon>Fungi</taxon>
        <taxon>Fungi incertae sedis</taxon>
        <taxon>Zoopagomycota</taxon>
        <taxon>Entomophthoromycotina</taxon>
        <taxon>Entomophthoromycetes</taxon>
        <taxon>Entomophthorales</taxon>
        <taxon>Ancylistaceae</taxon>
        <taxon>Conidiobolus</taxon>
    </lineage>
</organism>
<dbReference type="PROSITE" id="PS51215">
    <property type="entry name" value="AWS"/>
    <property type="match status" value="1"/>
</dbReference>
<feature type="region of interest" description="Disordered" evidence="11">
    <location>
        <begin position="25"/>
        <end position="53"/>
    </location>
</feature>
<comment type="subcellular location">
    <subcellularLocation>
        <location evidence="2">Chromosome</location>
    </subcellularLocation>
    <subcellularLocation>
        <location evidence="1">Nucleus</location>
    </subcellularLocation>
</comment>
<feature type="compositionally biased region" description="Polar residues" evidence="11">
    <location>
        <begin position="25"/>
        <end position="48"/>
    </location>
</feature>
<keyword evidence="17" id="KW-1185">Reference proteome</keyword>
<dbReference type="GO" id="GO:0005694">
    <property type="term" value="C:chromosome"/>
    <property type="evidence" value="ECO:0007669"/>
    <property type="project" value="UniProtKB-SubCell"/>
</dbReference>
<evidence type="ECO:0000256" key="7">
    <source>
        <dbReference type="ARBA" id="ARBA00022691"/>
    </source>
</evidence>
<dbReference type="PROSITE" id="PS50020">
    <property type="entry name" value="WW_DOMAIN_2"/>
    <property type="match status" value="1"/>
</dbReference>
<feature type="domain" description="Post-SET" evidence="14">
    <location>
        <begin position="289"/>
        <end position="305"/>
    </location>
</feature>
<protein>
    <recommendedName>
        <fullName evidence="3">[histone H3]-lysine(36) N-trimethyltransferase</fullName>
        <ecNumber evidence="3">2.1.1.359</ecNumber>
    </recommendedName>
</protein>
<keyword evidence="4" id="KW-0158">Chromosome</keyword>
<dbReference type="CDD" id="cd00201">
    <property type="entry name" value="WW"/>
    <property type="match status" value="1"/>
</dbReference>
<feature type="compositionally biased region" description="Polar residues" evidence="11">
    <location>
        <begin position="540"/>
        <end position="561"/>
    </location>
</feature>
<name>A0A137PAT3_CONC2</name>
<dbReference type="GO" id="GO:0006355">
    <property type="term" value="P:regulation of DNA-templated transcription"/>
    <property type="evidence" value="ECO:0007669"/>
    <property type="project" value="InterPro"/>
</dbReference>
<feature type="domain" description="SET" evidence="13">
    <location>
        <begin position="165"/>
        <end position="282"/>
    </location>
</feature>
<dbReference type="Gene3D" id="2.170.270.10">
    <property type="entry name" value="SET domain"/>
    <property type="match status" value="1"/>
</dbReference>
<keyword evidence="10" id="KW-0539">Nucleus</keyword>
<dbReference type="SUPFAM" id="SSF48371">
    <property type="entry name" value="ARM repeat"/>
    <property type="match status" value="1"/>
</dbReference>
<evidence type="ECO:0000259" key="13">
    <source>
        <dbReference type="PROSITE" id="PS50280"/>
    </source>
</evidence>
<sequence>MIDSQINSNYHGQVLISSNFATQTPDLSQTPYSPSDSNSPSLPHTSLSPEGEGDNELIIAKSNVGRPAKQYPSHYFTCDPDQRALLDKVFETFSYIETNIYLTPPRSKKEDLFICSCKYQKGINSLEDACGRPDCPNRCLYIECDKNCPTGKYCQNRRFQNRQFAKVNLIQTLKKGYGLSAAEHVKKDEFIMEYIGEVITTDEFQDRSVCYSEAGYEHFYFMQSQNGEIIDATKKGCLSRFVNHSCNPNCILQKWQIGNRHRIGLFTLRDVQPGEELTFDYRSTRFGEKDQVCFCGEDSCRGFISSTEKSVTKSVHIFDPEDPLVPFYDEDEVAEHVKLMRQCTDDPELALLYLGKLNHPNSEKLIGASIKCQVFIDLNQWLHTYENDPEVVKCSLEALIKLPFQYRNKIEQYNIDDTVKKFLSHPDSEIAELASATLEKWSTLKSVYRIPLIKNTTIPQMIDDSTQIQSTQSFDNSNGYNMQYPMYSSVDYNSTMTTPYNPNNFRRKLPYPRYPTSEPGSHNLSQNSRFPYPQPYNPNIRINTTNSSYPRYKSSTETTKFSNQPPSKSVSLSSSPSQVSKISNDSPAPSSVLVRVPIPPAREYAPTYSFDSIKLQWDGLPKPYSAFMSPDRQVFFYNNITKKAQWTAPEDSIPRIEGQSQAAIDSVVEMAKQFAEKTRVDSGQVSPVDSSALDPLSSLSVNNDSPLIDSENPPKRPASSLSTMANKELVSKLRAQLCDVVRKAFSLYQSRMDREVFKKHCRKIVHILLSKEQKTREFRKGRLIPNDAAFREKVQKFVDSYAAKLLVLLGTKQASV</sequence>
<dbReference type="PROSITE" id="PS50280">
    <property type="entry name" value="SET"/>
    <property type="match status" value="1"/>
</dbReference>
<evidence type="ECO:0000259" key="14">
    <source>
        <dbReference type="PROSITE" id="PS50868"/>
    </source>
</evidence>
<dbReference type="SMART" id="SM00317">
    <property type="entry name" value="SET"/>
    <property type="match status" value="1"/>
</dbReference>
<evidence type="ECO:0000313" key="17">
    <source>
        <dbReference type="Proteomes" id="UP000070444"/>
    </source>
</evidence>
<dbReference type="InterPro" id="IPR013257">
    <property type="entry name" value="SRI"/>
</dbReference>